<comment type="subcellular location">
    <subcellularLocation>
        <location evidence="1">Cell membrane</location>
        <topology evidence="1">Lipid-anchor</topology>
        <topology evidence="1">GPI-anchor</topology>
    </subcellularLocation>
    <subcellularLocation>
        <location evidence="2">Secreted</location>
    </subcellularLocation>
</comment>
<evidence type="ECO:0000256" key="6">
    <source>
        <dbReference type="ARBA" id="ARBA00022525"/>
    </source>
</evidence>
<evidence type="ECO:0000256" key="10">
    <source>
        <dbReference type="ARBA" id="ARBA00023157"/>
    </source>
</evidence>
<dbReference type="FunFam" id="2.10.60.10:FF:000023">
    <property type="entry name" value="CD59 glycoprotein preproprotein"/>
    <property type="match status" value="1"/>
</dbReference>
<dbReference type="InterPro" id="IPR045860">
    <property type="entry name" value="Snake_toxin-like_sf"/>
</dbReference>
<evidence type="ECO:0000256" key="13">
    <source>
        <dbReference type="ARBA" id="ARBA00029920"/>
    </source>
</evidence>
<evidence type="ECO:0000259" key="17">
    <source>
        <dbReference type="SMART" id="SM00134"/>
    </source>
</evidence>
<evidence type="ECO:0000256" key="9">
    <source>
        <dbReference type="ARBA" id="ARBA00023136"/>
    </source>
</evidence>
<evidence type="ECO:0000256" key="15">
    <source>
        <dbReference type="ARBA" id="ARBA00031867"/>
    </source>
</evidence>
<evidence type="ECO:0000256" key="8">
    <source>
        <dbReference type="ARBA" id="ARBA00022729"/>
    </source>
</evidence>
<dbReference type="InterPro" id="IPR018363">
    <property type="entry name" value="CD59_antigen_CS"/>
</dbReference>
<feature type="signal peptide" evidence="16">
    <location>
        <begin position="1"/>
        <end position="25"/>
    </location>
</feature>
<dbReference type="Pfam" id="PF25152">
    <property type="entry name" value="CD59"/>
    <property type="match status" value="1"/>
</dbReference>
<dbReference type="PANTHER" id="PTHR10036">
    <property type="entry name" value="CD59 GLYCOPROTEIN"/>
    <property type="match status" value="1"/>
</dbReference>
<dbReference type="SMART" id="SM00134">
    <property type="entry name" value="LU"/>
    <property type="match status" value="1"/>
</dbReference>
<evidence type="ECO:0000313" key="19">
    <source>
        <dbReference type="Ensembl" id="ENSSSCP00030000719.1"/>
    </source>
</evidence>
<organism evidence="18 20">
    <name type="scientific">Sus scrofa</name>
    <name type="common">Pig</name>
    <dbReference type="NCBI Taxonomy" id="9823"/>
    <lineage>
        <taxon>Eukaryota</taxon>
        <taxon>Metazoa</taxon>
        <taxon>Chordata</taxon>
        <taxon>Craniata</taxon>
        <taxon>Vertebrata</taxon>
        <taxon>Euteleostomi</taxon>
        <taxon>Mammalia</taxon>
        <taxon>Eutheria</taxon>
        <taxon>Laurasiatheria</taxon>
        <taxon>Artiodactyla</taxon>
        <taxon>Suina</taxon>
        <taxon>Suidae</taxon>
        <taxon>Sus</taxon>
    </lineage>
</organism>
<keyword evidence="10" id="KW-1015">Disulfide bond</keyword>
<feature type="domain" description="UPAR/Ly6" evidence="17">
    <location>
        <begin position="26"/>
        <end position="109"/>
    </location>
</feature>
<keyword evidence="6" id="KW-0964">Secreted</keyword>
<evidence type="ECO:0000256" key="4">
    <source>
        <dbReference type="ARBA" id="ARBA00015038"/>
    </source>
</evidence>
<dbReference type="PANTHER" id="PTHR10036:SF24">
    <property type="entry name" value="CD59 GLYCOPROTEIN"/>
    <property type="match status" value="1"/>
</dbReference>
<evidence type="ECO:0000313" key="18">
    <source>
        <dbReference type="Ensembl" id="ENSSSCP00015026692.1"/>
    </source>
</evidence>
<evidence type="ECO:0000256" key="14">
    <source>
        <dbReference type="ARBA" id="ARBA00031590"/>
    </source>
</evidence>
<reference evidence="18" key="1">
    <citation type="submission" date="2025-05" db="UniProtKB">
        <authorList>
            <consortium name="Ensembl"/>
        </authorList>
    </citation>
    <scope>IDENTIFICATION</scope>
</reference>
<feature type="chain" id="PRO_5044683539" description="CD59 glycoprotein" evidence="16">
    <location>
        <begin position="26"/>
        <end position="123"/>
    </location>
</feature>
<dbReference type="AlphaFoldDB" id="A0A8D0P1M7"/>
<evidence type="ECO:0000256" key="12">
    <source>
        <dbReference type="ARBA" id="ARBA00023288"/>
    </source>
</evidence>
<evidence type="ECO:0000313" key="20">
    <source>
        <dbReference type="Proteomes" id="UP000694726"/>
    </source>
</evidence>
<dbReference type="PROSITE" id="PS00983">
    <property type="entry name" value="LY6_UPAR"/>
    <property type="match status" value="1"/>
</dbReference>
<dbReference type="CDD" id="cd23554">
    <property type="entry name" value="TFP_LU_ECD_CD59"/>
    <property type="match status" value="1"/>
</dbReference>
<evidence type="ECO:0000256" key="3">
    <source>
        <dbReference type="ARBA" id="ARBA00011481"/>
    </source>
</evidence>
<keyword evidence="7" id="KW-0336">GPI-anchor</keyword>
<dbReference type="InterPro" id="IPR016054">
    <property type="entry name" value="LY6_UPA_recep-like"/>
</dbReference>
<gene>
    <name evidence="19" type="primary">CD59</name>
</gene>
<evidence type="ECO:0000256" key="2">
    <source>
        <dbReference type="ARBA" id="ARBA00004613"/>
    </source>
</evidence>
<protein>
    <recommendedName>
        <fullName evidence="4">CD59 glycoprotein</fullName>
    </recommendedName>
    <alternativeName>
        <fullName evidence="14">MAC-inhibitory protein</fullName>
    </alternativeName>
    <alternativeName>
        <fullName evidence="15">Membrane attack complex inhibition factor</fullName>
    </alternativeName>
    <alternativeName>
        <fullName evidence="13">Protectin</fullName>
    </alternativeName>
</protein>
<keyword evidence="5" id="KW-1003">Cell membrane</keyword>
<dbReference type="GO" id="GO:0005576">
    <property type="term" value="C:extracellular region"/>
    <property type="evidence" value="ECO:0007669"/>
    <property type="project" value="UniProtKB-SubCell"/>
</dbReference>
<keyword evidence="11" id="KW-0325">Glycoprotein</keyword>
<proteinExistence type="predicted"/>
<dbReference type="GO" id="GO:0005886">
    <property type="term" value="C:plasma membrane"/>
    <property type="evidence" value="ECO:0007669"/>
    <property type="project" value="UniProtKB-SubCell"/>
</dbReference>
<sequence length="123" mass="13820">MGSKGGFILLWLLSILAVLCHLGHSLQCYNCINPAGSCTTAMNCSHNQDACIFVEAVPPKTYYQCWRFDECNFDFISRNLAEKKLKYNCCRKDLCNKSDATISSGKTTLLVILLLVATWHFCL</sequence>
<evidence type="ECO:0000256" key="16">
    <source>
        <dbReference type="SAM" id="SignalP"/>
    </source>
</evidence>
<accession>A0A8D0P1M7</accession>
<name>A0A8D0P1M7_PIG</name>
<dbReference type="InterPro" id="IPR056949">
    <property type="entry name" value="CD59"/>
</dbReference>
<dbReference type="Ensembl" id="ENSSSCT00030001659.1">
    <property type="protein sequence ID" value="ENSSSCP00030000719.1"/>
    <property type="gene ID" value="ENSSSCG00030001261.1"/>
</dbReference>
<keyword evidence="9" id="KW-0472">Membrane</keyword>
<dbReference type="Ensembl" id="ENSSSCT00015066578.1">
    <property type="protein sequence ID" value="ENSSSCP00015026692.1"/>
    <property type="gene ID" value="ENSSSCG00015049970.1"/>
</dbReference>
<keyword evidence="8 16" id="KW-0732">Signal</keyword>
<evidence type="ECO:0000256" key="1">
    <source>
        <dbReference type="ARBA" id="ARBA00004609"/>
    </source>
</evidence>
<evidence type="ECO:0000256" key="11">
    <source>
        <dbReference type="ARBA" id="ARBA00023180"/>
    </source>
</evidence>
<evidence type="ECO:0000256" key="7">
    <source>
        <dbReference type="ARBA" id="ARBA00022622"/>
    </source>
</evidence>
<dbReference type="Gene3D" id="2.10.60.10">
    <property type="entry name" value="CD59"/>
    <property type="match status" value="1"/>
</dbReference>
<keyword evidence="12" id="KW-0449">Lipoprotein</keyword>
<comment type="subunit">
    <text evidence="3">Interacts with T-cell surface antigen CD2.</text>
</comment>
<dbReference type="SUPFAM" id="SSF57302">
    <property type="entry name" value="Snake toxin-like"/>
    <property type="match status" value="1"/>
</dbReference>
<dbReference type="GO" id="GO:0098552">
    <property type="term" value="C:side of membrane"/>
    <property type="evidence" value="ECO:0007669"/>
    <property type="project" value="UniProtKB-KW"/>
</dbReference>
<dbReference type="Proteomes" id="UP000694726">
    <property type="component" value="Unplaced"/>
</dbReference>
<dbReference type="Proteomes" id="UP000694570">
    <property type="component" value="Unplaced"/>
</dbReference>
<evidence type="ECO:0000256" key="5">
    <source>
        <dbReference type="ARBA" id="ARBA00022475"/>
    </source>
</evidence>